<comment type="pathway">
    <text evidence="3">Purine metabolism; IMP biosynthesis via de novo pathway; formate from 10-formyl-5,6,7,8-tetrahydrofolate: step 1/1.</text>
</comment>
<reference evidence="6 7" key="1">
    <citation type="submission" date="2019-03" db="EMBL/GenBank/DDBJ databases">
        <title>Genomic Encyclopedia of Type Strains, Phase IV (KMG-IV): sequencing the most valuable type-strain genomes for metagenomic binning, comparative biology and taxonomic classification.</title>
        <authorList>
            <person name="Goeker M."/>
        </authorList>
    </citation>
    <scope>NUCLEOTIDE SEQUENCE [LARGE SCALE GENOMIC DNA]</scope>
    <source>
        <strain evidence="6 7">DSM 24591</strain>
    </source>
</reference>
<dbReference type="InterPro" id="IPR002912">
    <property type="entry name" value="ACT_dom"/>
</dbReference>
<evidence type="ECO:0000256" key="1">
    <source>
        <dbReference type="ARBA" id="ARBA00022563"/>
    </source>
</evidence>
<sequence length="284" mass="31701">MEAVCKKFVLLLSCLDRPGIVHAVAGFLADRGCNILDSAQFGDVSNNRFFIRVCFSGTHSLERLAGEFTELADAFAMQWSLNDTAIRPGVVIMVSKFGHCLNDLLFRHRSGLLHVDIRAIVSNHPDFYPLAASYNIPFHCFPVDQSKKAEQEDRVLDVIESTKSDFVVLARYMQILSDNFCARLVGRAINIHHSFLPGFKGARPYHQAYERGVKVIGATAHYVTAELDEGPIIGQEVIRVDHAFDPETLANIGRDAECIALAHAVKWHAEHRIILNGCKTVVFR</sequence>
<keyword evidence="7" id="KW-1185">Reference proteome</keyword>
<name>A0A4R3MGR0_9BURK</name>
<accession>A0A4R3MGR0</accession>
<dbReference type="EC" id="3.5.1.10" evidence="3 4"/>
<evidence type="ECO:0000259" key="5">
    <source>
        <dbReference type="PROSITE" id="PS51671"/>
    </source>
</evidence>
<dbReference type="PIRSF" id="PIRSF036480">
    <property type="entry name" value="FormyFH4_hydr"/>
    <property type="match status" value="1"/>
</dbReference>
<dbReference type="InterPro" id="IPR002376">
    <property type="entry name" value="Formyl_transf_N"/>
</dbReference>
<dbReference type="InterPro" id="IPR004810">
    <property type="entry name" value="PurU"/>
</dbReference>
<dbReference type="UniPathway" id="UPA00074">
    <property type="reaction ID" value="UER00170"/>
</dbReference>
<evidence type="ECO:0000256" key="3">
    <source>
        <dbReference type="HAMAP-Rule" id="MF_01927"/>
    </source>
</evidence>
<dbReference type="EMBL" id="SMAJ01000001">
    <property type="protein sequence ID" value="TCT10835.1"/>
    <property type="molecule type" value="Genomic_DNA"/>
</dbReference>
<evidence type="ECO:0000313" key="6">
    <source>
        <dbReference type="EMBL" id="TCT10835.1"/>
    </source>
</evidence>
<proteinExistence type="inferred from homology"/>
<dbReference type="CDD" id="cd08648">
    <property type="entry name" value="FMT_core_Formyl-FH4-Hydrolase_C"/>
    <property type="match status" value="1"/>
</dbReference>
<dbReference type="RefSeq" id="WP_132579276.1">
    <property type="nucleotide sequence ID" value="NZ_SMAJ01000001.1"/>
</dbReference>
<dbReference type="InterPro" id="IPR036477">
    <property type="entry name" value="Formyl_transf_N_sf"/>
</dbReference>
<dbReference type="NCBIfam" id="NF004684">
    <property type="entry name" value="PRK06027.1"/>
    <property type="match status" value="1"/>
</dbReference>
<protein>
    <recommendedName>
        <fullName evidence="3 4">Formyltetrahydrofolate deformylase</fullName>
        <ecNumber evidence="3 4">3.5.1.10</ecNumber>
    </recommendedName>
    <alternativeName>
        <fullName evidence="3">Formyl-FH(4) hydrolase</fullName>
    </alternativeName>
</protein>
<comment type="similarity">
    <text evidence="3">Belongs to the PurU family.</text>
</comment>
<dbReference type="OrthoDB" id="9806170at2"/>
<dbReference type="PRINTS" id="PR01575">
    <property type="entry name" value="FFH4HYDRLASE"/>
</dbReference>
<dbReference type="GO" id="GO:0006189">
    <property type="term" value="P:'de novo' IMP biosynthetic process"/>
    <property type="evidence" value="ECO:0007669"/>
    <property type="project" value="UniProtKB-UniRule"/>
</dbReference>
<dbReference type="InterPro" id="IPR041729">
    <property type="entry name" value="Formyl-FH4-Hydrolase_C"/>
</dbReference>
<evidence type="ECO:0000256" key="4">
    <source>
        <dbReference type="NCBIfam" id="TIGR00655"/>
    </source>
</evidence>
<keyword evidence="2 3" id="KW-0378">Hydrolase</keyword>
<dbReference type="InterPro" id="IPR044074">
    <property type="entry name" value="PurU_ACT"/>
</dbReference>
<dbReference type="Pfam" id="PF00551">
    <property type="entry name" value="Formyl_trans_N"/>
    <property type="match status" value="1"/>
</dbReference>
<evidence type="ECO:0000313" key="7">
    <source>
        <dbReference type="Proteomes" id="UP000295525"/>
    </source>
</evidence>
<organism evidence="6 7">
    <name type="scientific">Paralcaligenes ureilyticus</name>
    <dbReference type="NCBI Taxonomy" id="627131"/>
    <lineage>
        <taxon>Bacteria</taxon>
        <taxon>Pseudomonadati</taxon>
        <taxon>Pseudomonadota</taxon>
        <taxon>Betaproteobacteria</taxon>
        <taxon>Burkholderiales</taxon>
        <taxon>Alcaligenaceae</taxon>
        <taxon>Paralcaligenes</taxon>
    </lineage>
</organism>
<comment type="caution">
    <text evidence="6">The sequence shown here is derived from an EMBL/GenBank/DDBJ whole genome shotgun (WGS) entry which is preliminary data.</text>
</comment>
<dbReference type="Proteomes" id="UP000295525">
    <property type="component" value="Unassembled WGS sequence"/>
</dbReference>
<dbReference type="CDD" id="cd04875">
    <property type="entry name" value="ACT_F4HF-DF"/>
    <property type="match status" value="1"/>
</dbReference>
<gene>
    <name evidence="3" type="primary">purU</name>
    <name evidence="6" type="ORF">EDC26_10155</name>
</gene>
<dbReference type="Gene3D" id="3.30.70.260">
    <property type="match status" value="1"/>
</dbReference>
<dbReference type="AlphaFoldDB" id="A0A4R3MGR0"/>
<dbReference type="GO" id="GO:0008864">
    <property type="term" value="F:formyltetrahydrofolate deformylase activity"/>
    <property type="evidence" value="ECO:0007669"/>
    <property type="project" value="UniProtKB-UniRule"/>
</dbReference>
<dbReference type="NCBIfam" id="TIGR00655">
    <property type="entry name" value="PurU"/>
    <property type="match status" value="1"/>
</dbReference>
<dbReference type="PROSITE" id="PS51671">
    <property type="entry name" value="ACT"/>
    <property type="match status" value="1"/>
</dbReference>
<keyword evidence="1 3" id="KW-0554">One-carbon metabolism</keyword>
<evidence type="ECO:0000256" key="2">
    <source>
        <dbReference type="ARBA" id="ARBA00022801"/>
    </source>
</evidence>
<dbReference type="Gene3D" id="3.40.50.170">
    <property type="entry name" value="Formyl transferase, N-terminal domain"/>
    <property type="match status" value="1"/>
</dbReference>
<feature type="domain" description="ACT" evidence="5">
    <location>
        <begin position="9"/>
        <end position="82"/>
    </location>
</feature>
<dbReference type="Pfam" id="PF01842">
    <property type="entry name" value="ACT"/>
    <property type="match status" value="1"/>
</dbReference>
<dbReference type="SUPFAM" id="SSF55021">
    <property type="entry name" value="ACT-like"/>
    <property type="match status" value="1"/>
</dbReference>
<keyword evidence="3" id="KW-0658">Purine biosynthesis</keyword>
<dbReference type="SUPFAM" id="SSF53328">
    <property type="entry name" value="Formyltransferase"/>
    <property type="match status" value="1"/>
</dbReference>
<comment type="function">
    <text evidence="3">Catalyzes the hydrolysis of 10-formyltetrahydrofolate (formyl-FH4) to formate and tetrahydrofolate (FH4).</text>
</comment>
<dbReference type="PANTHER" id="PTHR42706">
    <property type="entry name" value="FORMYLTETRAHYDROFOLATE DEFORMYLASE"/>
    <property type="match status" value="1"/>
</dbReference>
<comment type="catalytic activity">
    <reaction evidence="3">
        <text>(6R)-10-formyltetrahydrofolate + H2O = (6S)-5,6,7,8-tetrahydrofolate + formate + H(+)</text>
        <dbReference type="Rhea" id="RHEA:19833"/>
        <dbReference type="ChEBI" id="CHEBI:15377"/>
        <dbReference type="ChEBI" id="CHEBI:15378"/>
        <dbReference type="ChEBI" id="CHEBI:15740"/>
        <dbReference type="ChEBI" id="CHEBI:57453"/>
        <dbReference type="ChEBI" id="CHEBI:195366"/>
        <dbReference type="EC" id="3.5.1.10"/>
    </reaction>
</comment>
<dbReference type="PANTHER" id="PTHR42706:SF1">
    <property type="entry name" value="FORMYLTETRAHYDROFOLATE DEFORMYLASE 2, MITOCHONDRIAL"/>
    <property type="match status" value="1"/>
</dbReference>
<dbReference type="GO" id="GO:0006730">
    <property type="term" value="P:one-carbon metabolic process"/>
    <property type="evidence" value="ECO:0007669"/>
    <property type="project" value="UniProtKB-KW"/>
</dbReference>
<dbReference type="InterPro" id="IPR045865">
    <property type="entry name" value="ACT-like_dom_sf"/>
</dbReference>
<dbReference type="HAMAP" id="MF_01927">
    <property type="entry name" value="PurU"/>
    <property type="match status" value="1"/>
</dbReference>
<feature type="active site" evidence="3">
    <location>
        <position position="228"/>
    </location>
</feature>